<dbReference type="GO" id="GO:0015343">
    <property type="term" value="F:siderophore-iron transmembrane transporter activity"/>
    <property type="evidence" value="ECO:0007669"/>
    <property type="project" value="TreeGrafter"/>
</dbReference>
<feature type="transmembrane region" description="Helical" evidence="9">
    <location>
        <begin position="333"/>
        <end position="354"/>
    </location>
</feature>
<feature type="transmembrane region" description="Helical" evidence="9">
    <location>
        <begin position="535"/>
        <end position="557"/>
    </location>
</feature>
<organism evidence="10 11">
    <name type="scientific">Byssothecium circinans</name>
    <dbReference type="NCBI Taxonomy" id="147558"/>
    <lineage>
        <taxon>Eukaryota</taxon>
        <taxon>Fungi</taxon>
        <taxon>Dikarya</taxon>
        <taxon>Ascomycota</taxon>
        <taxon>Pezizomycotina</taxon>
        <taxon>Dothideomycetes</taxon>
        <taxon>Pleosporomycetidae</taxon>
        <taxon>Pleosporales</taxon>
        <taxon>Massarineae</taxon>
        <taxon>Massarinaceae</taxon>
        <taxon>Byssothecium</taxon>
    </lineage>
</organism>
<evidence type="ECO:0000256" key="5">
    <source>
        <dbReference type="ARBA" id="ARBA00022989"/>
    </source>
</evidence>
<dbReference type="InterPro" id="IPR036259">
    <property type="entry name" value="MFS_trans_sf"/>
</dbReference>
<dbReference type="FunFam" id="1.20.1250.20:FF:000197">
    <property type="entry name" value="Siderophore iron transporter 1"/>
    <property type="match status" value="1"/>
</dbReference>
<dbReference type="GO" id="GO:0005886">
    <property type="term" value="C:plasma membrane"/>
    <property type="evidence" value="ECO:0007669"/>
    <property type="project" value="TreeGrafter"/>
</dbReference>
<feature type="transmembrane region" description="Helical" evidence="9">
    <location>
        <begin position="82"/>
        <end position="100"/>
    </location>
</feature>
<dbReference type="AlphaFoldDB" id="A0A6A5UMN0"/>
<evidence type="ECO:0000256" key="9">
    <source>
        <dbReference type="SAM" id="Phobius"/>
    </source>
</evidence>
<dbReference type="EMBL" id="ML976979">
    <property type="protein sequence ID" value="KAF1962337.1"/>
    <property type="molecule type" value="Genomic_DNA"/>
</dbReference>
<keyword evidence="5 9" id="KW-1133">Transmembrane helix</keyword>
<feature type="transmembrane region" description="Helical" evidence="9">
    <location>
        <begin position="204"/>
        <end position="229"/>
    </location>
</feature>
<dbReference type="OrthoDB" id="2241241at2759"/>
<evidence type="ECO:0000256" key="2">
    <source>
        <dbReference type="ARBA" id="ARBA00008335"/>
    </source>
</evidence>
<feature type="compositionally biased region" description="Basic and acidic residues" evidence="8">
    <location>
        <begin position="1"/>
        <end position="13"/>
    </location>
</feature>
<evidence type="ECO:0000313" key="11">
    <source>
        <dbReference type="Proteomes" id="UP000800035"/>
    </source>
</evidence>
<dbReference type="GO" id="GO:0005768">
    <property type="term" value="C:endosome"/>
    <property type="evidence" value="ECO:0007669"/>
    <property type="project" value="TreeGrafter"/>
</dbReference>
<evidence type="ECO:0000256" key="4">
    <source>
        <dbReference type="ARBA" id="ARBA00022692"/>
    </source>
</evidence>
<feature type="region of interest" description="Disordered" evidence="8">
    <location>
        <begin position="1"/>
        <end position="28"/>
    </location>
</feature>
<feature type="transmembrane region" description="Helical" evidence="9">
    <location>
        <begin position="459"/>
        <end position="477"/>
    </location>
</feature>
<dbReference type="PANTHER" id="PTHR23501:SF92">
    <property type="entry name" value="GLUTATHIONE EXCHANGER 1-RELATED"/>
    <property type="match status" value="1"/>
</dbReference>
<dbReference type="Gene3D" id="1.20.1250.20">
    <property type="entry name" value="MFS general substrate transporter like domains"/>
    <property type="match status" value="2"/>
</dbReference>
<feature type="transmembrane region" description="Helical" evidence="9">
    <location>
        <begin position="258"/>
        <end position="279"/>
    </location>
</feature>
<feature type="region of interest" description="Disordered" evidence="8">
    <location>
        <begin position="567"/>
        <end position="596"/>
    </location>
</feature>
<sequence>MAAYYDKEKEKDVVPGADEQSQDSDGLVGKKSPGVLRIEALSAHMSTNDRIAIFFGVFLIAYAYGLDGTLRYAYQPTATSDFATHSLLSTIGVVRSVVAAAAQPTAAKIADVFGRVELIIVSIVFYIVGTIVEATCHNVQGFAAGAFLYQIGYTCVILLVEVIVADTTSLRSRLFFSYVPAAPFIINAWVSGDVSKAVIANAGWRWGVGMWCIIYPACALPLILSLMWVGRKAKKSGSLDQYRTPLQIYGWRKLAVGLFWQLDVIGLILLIAVFGLILTPLTLAGGISTKWSQGSIIAPLVIGILCIPAFVWWEKKAPHPLVPFHLLKDRAVWGALGIATFLNFAWGMQADYLYSVLVIGFNESVKSATRITSLYSFASVITGLLLGLVVYRVRRLKPFILFGTCLFMVAFGLLIHYRGGTGQASHNGLVAAQVLLGIAGGFFPYPAQASIQAATKHEHVAVITGLYLACYNIGSAFGNTVSGAMWTQLVPRELSARISNQTLAAQWYAEPLLLIATNPPGTPERDAVIEVYRHVQRLLCITGICITVVLIFFACVIRNPKLGDEQSLPDAEERKLSEVQHEGESGKSKLAAFWRR</sequence>
<dbReference type="GO" id="GO:0005774">
    <property type="term" value="C:vacuolar membrane"/>
    <property type="evidence" value="ECO:0007669"/>
    <property type="project" value="TreeGrafter"/>
</dbReference>
<feature type="transmembrane region" description="Helical" evidence="9">
    <location>
        <begin position="51"/>
        <end position="70"/>
    </location>
</feature>
<feature type="transmembrane region" description="Helical" evidence="9">
    <location>
        <begin position="429"/>
        <end position="447"/>
    </location>
</feature>
<accession>A0A6A5UMN0</accession>
<dbReference type="Pfam" id="PF07690">
    <property type="entry name" value="MFS_1"/>
    <property type="match status" value="1"/>
</dbReference>
<keyword evidence="7 9" id="KW-0472">Membrane</keyword>
<feature type="transmembrane region" description="Helical" evidence="9">
    <location>
        <begin position="175"/>
        <end position="192"/>
    </location>
</feature>
<name>A0A6A5UMN0_9PLEO</name>
<comment type="subcellular location">
    <subcellularLocation>
        <location evidence="1">Endomembrane system</location>
        <topology evidence="1">Multi-pass membrane protein</topology>
    </subcellularLocation>
</comment>
<comment type="similarity">
    <text evidence="2">Belongs to the major facilitator superfamily.</text>
</comment>
<feature type="transmembrane region" description="Helical" evidence="9">
    <location>
        <begin position="144"/>
        <end position="163"/>
    </location>
</feature>
<feature type="transmembrane region" description="Helical" evidence="9">
    <location>
        <begin position="112"/>
        <end position="132"/>
    </location>
</feature>
<gene>
    <name evidence="10" type="ORF">CC80DRAFT_588898</name>
</gene>
<reference evidence="10" key="1">
    <citation type="journal article" date="2020" name="Stud. Mycol.">
        <title>101 Dothideomycetes genomes: a test case for predicting lifestyles and emergence of pathogens.</title>
        <authorList>
            <person name="Haridas S."/>
            <person name="Albert R."/>
            <person name="Binder M."/>
            <person name="Bloem J."/>
            <person name="Labutti K."/>
            <person name="Salamov A."/>
            <person name="Andreopoulos B."/>
            <person name="Baker S."/>
            <person name="Barry K."/>
            <person name="Bills G."/>
            <person name="Bluhm B."/>
            <person name="Cannon C."/>
            <person name="Castanera R."/>
            <person name="Culley D."/>
            <person name="Daum C."/>
            <person name="Ezra D."/>
            <person name="Gonzalez J."/>
            <person name="Henrissat B."/>
            <person name="Kuo A."/>
            <person name="Liang C."/>
            <person name="Lipzen A."/>
            <person name="Lutzoni F."/>
            <person name="Magnuson J."/>
            <person name="Mondo S."/>
            <person name="Nolan M."/>
            <person name="Ohm R."/>
            <person name="Pangilinan J."/>
            <person name="Park H.-J."/>
            <person name="Ramirez L."/>
            <person name="Alfaro M."/>
            <person name="Sun H."/>
            <person name="Tritt A."/>
            <person name="Yoshinaga Y."/>
            <person name="Zwiers L.-H."/>
            <person name="Turgeon B."/>
            <person name="Goodwin S."/>
            <person name="Spatafora J."/>
            <person name="Crous P."/>
            <person name="Grigoriev I."/>
        </authorList>
    </citation>
    <scope>NUCLEOTIDE SEQUENCE</scope>
    <source>
        <strain evidence="10">CBS 675.92</strain>
    </source>
</reference>
<proteinExistence type="inferred from homology"/>
<keyword evidence="4 9" id="KW-0812">Transmembrane</keyword>
<evidence type="ECO:0000256" key="3">
    <source>
        <dbReference type="ARBA" id="ARBA00022448"/>
    </source>
</evidence>
<dbReference type="PANTHER" id="PTHR23501">
    <property type="entry name" value="MAJOR FACILITATOR SUPERFAMILY"/>
    <property type="match status" value="1"/>
</dbReference>
<feature type="transmembrane region" description="Helical" evidence="9">
    <location>
        <begin position="398"/>
        <end position="417"/>
    </location>
</feature>
<feature type="compositionally biased region" description="Basic and acidic residues" evidence="8">
    <location>
        <begin position="571"/>
        <end position="587"/>
    </location>
</feature>
<dbReference type="InterPro" id="IPR011701">
    <property type="entry name" value="MFS"/>
</dbReference>
<feature type="transmembrane region" description="Helical" evidence="9">
    <location>
        <begin position="374"/>
        <end position="391"/>
    </location>
</feature>
<evidence type="ECO:0000256" key="8">
    <source>
        <dbReference type="SAM" id="MobiDB-lite"/>
    </source>
</evidence>
<evidence type="ECO:0000256" key="7">
    <source>
        <dbReference type="ARBA" id="ARBA00023136"/>
    </source>
</evidence>
<keyword evidence="11" id="KW-1185">Reference proteome</keyword>
<feature type="transmembrane region" description="Helical" evidence="9">
    <location>
        <begin position="291"/>
        <end position="313"/>
    </location>
</feature>
<evidence type="ECO:0000256" key="6">
    <source>
        <dbReference type="ARBA" id="ARBA00023065"/>
    </source>
</evidence>
<evidence type="ECO:0000256" key="1">
    <source>
        <dbReference type="ARBA" id="ARBA00004127"/>
    </source>
</evidence>
<protein>
    <submittedName>
        <fullName evidence="10">MFS general substrate transporter</fullName>
    </submittedName>
</protein>
<evidence type="ECO:0000313" key="10">
    <source>
        <dbReference type="EMBL" id="KAF1962337.1"/>
    </source>
</evidence>
<dbReference type="Proteomes" id="UP000800035">
    <property type="component" value="Unassembled WGS sequence"/>
</dbReference>
<keyword evidence="3" id="KW-0813">Transport</keyword>
<keyword evidence="6" id="KW-0406">Ion transport</keyword>
<dbReference type="SUPFAM" id="SSF103473">
    <property type="entry name" value="MFS general substrate transporter"/>
    <property type="match status" value="1"/>
</dbReference>